<organism evidence="3 4">
    <name type="scientific">Brevibacterium casei</name>
    <dbReference type="NCBI Taxonomy" id="33889"/>
    <lineage>
        <taxon>Bacteria</taxon>
        <taxon>Bacillati</taxon>
        <taxon>Actinomycetota</taxon>
        <taxon>Actinomycetes</taxon>
        <taxon>Micrococcales</taxon>
        <taxon>Brevibacteriaceae</taxon>
        <taxon>Brevibacterium</taxon>
    </lineage>
</organism>
<dbReference type="InterPro" id="IPR016032">
    <property type="entry name" value="Sig_transdc_resp-reg_C-effctor"/>
</dbReference>
<dbReference type="InterPro" id="IPR000792">
    <property type="entry name" value="Tscrpt_reg_LuxR_C"/>
</dbReference>
<name>A0A269ZGG6_9MICO</name>
<dbReference type="InterPro" id="IPR036388">
    <property type="entry name" value="WH-like_DNA-bd_sf"/>
</dbReference>
<feature type="compositionally biased region" description="Basic and acidic residues" evidence="1">
    <location>
        <begin position="37"/>
        <end position="55"/>
    </location>
</feature>
<dbReference type="PROSITE" id="PS50043">
    <property type="entry name" value="HTH_LUXR_2"/>
    <property type="match status" value="1"/>
</dbReference>
<dbReference type="CDD" id="cd06170">
    <property type="entry name" value="LuxR_C_like"/>
    <property type="match status" value="1"/>
</dbReference>
<dbReference type="SMART" id="SM00421">
    <property type="entry name" value="HTH_LUXR"/>
    <property type="match status" value="1"/>
</dbReference>
<feature type="compositionally biased region" description="Basic and acidic residues" evidence="1">
    <location>
        <begin position="1"/>
        <end position="28"/>
    </location>
</feature>
<protein>
    <recommendedName>
        <fullName evidence="2">HTH luxR-type domain-containing protein</fullName>
    </recommendedName>
</protein>
<feature type="region of interest" description="Disordered" evidence="1">
    <location>
        <begin position="1"/>
        <end position="66"/>
    </location>
</feature>
<evidence type="ECO:0000256" key="1">
    <source>
        <dbReference type="SAM" id="MobiDB-lite"/>
    </source>
</evidence>
<feature type="domain" description="HTH luxR-type" evidence="2">
    <location>
        <begin position="737"/>
        <end position="802"/>
    </location>
</feature>
<evidence type="ECO:0000259" key="2">
    <source>
        <dbReference type="PROSITE" id="PS50043"/>
    </source>
</evidence>
<gene>
    <name evidence="3" type="ORF">B8X04_03055</name>
</gene>
<dbReference type="EMBL" id="NCWY01000002">
    <property type="protein sequence ID" value="PAK96897.1"/>
    <property type="molecule type" value="Genomic_DNA"/>
</dbReference>
<dbReference type="Gene3D" id="1.10.10.10">
    <property type="entry name" value="Winged helix-like DNA-binding domain superfamily/Winged helix DNA-binding domain"/>
    <property type="match status" value="1"/>
</dbReference>
<proteinExistence type="predicted"/>
<dbReference type="Pfam" id="PF00196">
    <property type="entry name" value="GerE"/>
    <property type="match status" value="1"/>
</dbReference>
<dbReference type="AlphaFoldDB" id="A0A269ZGG6"/>
<sequence length="807" mass="84941">MIPLLPDRRRIGPKPRRGDAGPRPRCGSERGTVMYVDVRDAGSPRRGGGLEKMDAIADSGQDEGSDRTTADFAAALGLDDEAFAAALLSASGGDLVLGRTAALAAANADFAVDLSSRSFADYVAALAPAPALDLSTADVWVATVLAHLGSFTEQTALLALSSAPASVEPELWDAEGVLMRLRMAGVIAADGESDGRRYLRVPPLLAASFRRALDPAEEAGLISRLVTVLNDHLEGTEAIEPAILSDVLTLARRAGLWHELVRLSESIGLPMFLLTPASASTAFAGMPAEALRAEPELGLLSRLTEDVLSRLGGGVGDRPGGAIGEEELRDAVTAETRQGRMRELFVAAGSAPQVPGAGEAGSPGEGPPDSAQGGAAAATPFETIRAITELAAAGRHAEAVDLGLSARVRPGAKRAQLTIRLLTAISAVHDSRLSKALAILHEVEDQAGARHVDGDFLLPAALAWSALAAATGADHERADRLLTRLAGQAPTLVDDMVHPAWSAAAAVRALDRLDLERARRNIDDLAASPQDWGLHAVVPVLGRMLAVLAATTESALLFANDDVESHGDFPIPSATERDLLCASRSLIFIALGQLRWAELELDQMSSDSAIRVVQSVRVELVAGRVENAIALADTWFYHRMLTPSGRAELAAIKAAALSRLGRDAEAVAELRTAIGLSAWVSSLLPLALLPWQDRMRLLDLSAEDPAWDGALETFSGDFATRGALFARLREVGTITVSETSMPQLSDPETRLLTLLASGLTIAEISIELHQVPGTVKNRLSALYRKFGVSSRAEVVARASSLGFVTPS</sequence>
<evidence type="ECO:0000313" key="3">
    <source>
        <dbReference type="EMBL" id="PAK96897.1"/>
    </source>
</evidence>
<dbReference type="Proteomes" id="UP000216867">
    <property type="component" value="Unassembled WGS sequence"/>
</dbReference>
<accession>A0A269ZGG6</accession>
<comment type="caution">
    <text evidence="3">The sequence shown here is derived from an EMBL/GenBank/DDBJ whole genome shotgun (WGS) entry which is preliminary data.</text>
</comment>
<reference evidence="3 4" key="1">
    <citation type="submission" date="2017-04" db="EMBL/GenBank/DDBJ databases">
        <title>Kefir bacterial isolates.</title>
        <authorList>
            <person name="Kim Y."/>
            <person name="Blasche S."/>
            <person name="Patil K.R."/>
        </authorList>
    </citation>
    <scope>NUCLEOTIDE SEQUENCE [LARGE SCALE GENOMIC DNA]</scope>
    <source>
        <strain evidence="3 4">OG2</strain>
    </source>
</reference>
<evidence type="ECO:0000313" key="4">
    <source>
        <dbReference type="Proteomes" id="UP000216867"/>
    </source>
</evidence>
<dbReference type="SUPFAM" id="SSF46894">
    <property type="entry name" value="C-terminal effector domain of the bipartite response regulators"/>
    <property type="match status" value="1"/>
</dbReference>
<dbReference type="GO" id="GO:0003677">
    <property type="term" value="F:DNA binding"/>
    <property type="evidence" value="ECO:0007669"/>
    <property type="project" value="InterPro"/>
</dbReference>
<dbReference type="GO" id="GO:0006355">
    <property type="term" value="P:regulation of DNA-templated transcription"/>
    <property type="evidence" value="ECO:0007669"/>
    <property type="project" value="InterPro"/>
</dbReference>
<feature type="region of interest" description="Disordered" evidence="1">
    <location>
        <begin position="351"/>
        <end position="377"/>
    </location>
</feature>